<dbReference type="Proteomes" id="UP000614601">
    <property type="component" value="Unassembled WGS sequence"/>
</dbReference>
<evidence type="ECO:0000313" key="2">
    <source>
        <dbReference type="Proteomes" id="UP000614601"/>
    </source>
</evidence>
<sequence>MVLIRSNDWNLLIRGDDVLKNKVCPLEFMVKRKNFHNSKFRSSADRSIRTMRLFFSVLLITLWYDYARAQDPPMVSAEEVRDQLCSWCSSIDSNDFHEMYIVTADNGDRNGYYLRLVLDDKGWPELSTAMLRGYDEPMLLYPIATTNSEGGVWTQSVFWRNFSQLTVNKFTGEKDPAMCLGKYDLPAVTGKEFLVYDYYVYSETQALKLSDICDGKEIKPVNVEDIVSGASDAQKKDFMFHIKNVCFKRGFACASDIDNPYQLHPLFGRKNPIYYRVGVFVYARCLERRCGYYVYDEKYHVDQYVPDTINFCVSHNPQERWIRALVPRVHHLDRYFW</sequence>
<dbReference type="Proteomes" id="UP000783686">
    <property type="component" value="Unassembled WGS sequence"/>
</dbReference>
<dbReference type="EMBL" id="CAJFDH010000002">
    <property type="protein sequence ID" value="CAD5209522.1"/>
    <property type="molecule type" value="Genomic_DNA"/>
</dbReference>
<proteinExistence type="predicted"/>
<reference evidence="1" key="1">
    <citation type="submission" date="2020-09" db="EMBL/GenBank/DDBJ databases">
        <authorList>
            <person name="Kikuchi T."/>
        </authorList>
    </citation>
    <scope>NUCLEOTIDE SEQUENCE</scope>
    <source>
        <strain evidence="1">SH1</strain>
    </source>
</reference>
<comment type="caution">
    <text evidence="1">The sequence shown here is derived from an EMBL/GenBank/DDBJ whole genome shotgun (WGS) entry which is preliminary data.</text>
</comment>
<dbReference type="AlphaFoldDB" id="A0A811K1J9"/>
<name>A0A811K1J9_9BILA</name>
<protein>
    <submittedName>
        <fullName evidence="1">Uncharacterized protein</fullName>
    </submittedName>
</protein>
<accession>A0A811K1J9</accession>
<organism evidence="1 2">
    <name type="scientific">Bursaphelenchus okinawaensis</name>
    <dbReference type="NCBI Taxonomy" id="465554"/>
    <lineage>
        <taxon>Eukaryota</taxon>
        <taxon>Metazoa</taxon>
        <taxon>Ecdysozoa</taxon>
        <taxon>Nematoda</taxon>
        <taxon>Chromadorea</taxon>
        <taxon>Rhabditida</taxon>
        <taxon>Tylenchina</taxon>
        <taxon>Tylenchomorpha</taxon>
        <taxon>Aphelenchoidea</taxon>
        <taxon>Aphelenchoididae</taxon>
        <taxon>Bursaphelenchus</taxon>
    </lineage>
</organism>
<keyword evidence="2" id="KW-1185">Reference proteome</keyword>
<evidence type="ECO:0000313" key="1">
    <source>
        <dbReference type="EMBL" id="CAD5209522.1"/>
    </source>
</evidence>
<gene>
    <name evidence="1" type="ORF">BOKJ2_LOCUS2729</name>
</gene>
<dbReference type="EMBL" id="CAJFCW020000002">
    <property type="protein sequence ID" value="CAG9089529.1"/>
    <property type="molecule type" value="Genomic_DNA"/>
</dbReference>